<comment type="caution">
    <text evidence="1">The sequence shown here is derived from an EMBL/GenBank/DDBJ whole genome shotgun (WGS) entry which is preliminary data.</text>
</comment>
<dbReference type="Proteomes" id="UP001153404">
    <property type="component" value="Unassembled WGS sequence"/>
</dbReference>
<sequence length="206" mass="22062">MPALLIVTFLLAFYALFTAQKAIVHFKSAVAAERTAYNWSHADSDFATGAYEEGRYEGLYWRLTDDALLQGLFGWAAGESGSETREALAFPGAADPGGRLTLRKLLPAAEALAGNWRGSVGYARGGLRREIEVSAADPGELRPLALLRGSAVAASEASAPVTEPAEWMRTFDLVRYYAARAKREGSGADAYLDKAGSLLGRKADAQ</sequence>
<protein>
    <recommendedName>
        <fullName evidence="3">Pilus assembly protein</fullName>
    </recommendedName>
</protein>
<reference evidence="1" key="1">
    <citation type="submission" date="2022-10" db="EMBL/GenBank/DDBJ databases">
        <title>Comparative genomic analysis of Cohnella hashimotonis sp. nov., isolated from the International Space Station.</title>
        <authorList>
            <person name="Simpson A."/>
            <person name="Venkateswaran K."/>
        </authorList>
    </citation>
    <scope>NUCLEOTIDE SEQUENCE</scope>
    <source>
        <strain evidence="1">DSM 28161</strain>
    </source>
</reference>
<evidence type="ECO:0000313" key="1">
    <source>
        <dbReference type="EMBL" id="MDG0808343.1"/>
    </source>
</evidence>
<evidence type="ECO:0008006" key="3">
    <source>
        <dbReference type="Google" id="ProtNLM"/>
    </source>
</evidence>
<dbReference type="AlphaFoldDB" id="A0A9X4KPS1"/>
<proteinExistence type="predicted"/>
<name>A0A9X4KPS1_9BACL</name>
<dbReference type="EMBL" id="JAPDIA010000001">
    <property type="protein sequence ID" value="MDG0808343.1"/>
    <property type="molecule type" value="Genomic_DNA"/>
</dbReference>
<accession>A0A9X4KPS1</accession>
<dbReference type="RefSeq" id="WP_277528754.1">
    <property type="nucleotide sequence ID" value="NZ_JAPDIA010000001.1"/>
</dbReference>
<gene>
    <name evidence="1" type="ORF">OMP40_02140</name>
</gene>
<organism evidence="1 2">
    <name type="scientific">Cohnella rhizosphaerae</name>
    <dbReference type="NCBI Taxonomy" id="1457232"/>
    <lineage>
        <taxon>Bacteria</taxon>
        <taxon>Bacillati</taxon>
        <taxon>Bacillota</taxon>
        <taxon>Bacilli</taxon>
        <taxon>Bacillales</taxon>
        <taxon>Paenibacillaceae</taxon>
        <taxon>Cohnella</taxon>
    </lineage>
</organism>
<evidence type="ECO:0000313" key="2">
    <source>
        <dbReference type="Proteomes" id="UP001153404"/>
    </source>
</evidence>
<keyword evidence="2" id="KW-1185">Reference proteome</keyword>